<keyword evidence="1" id="KW-0472">Membrane</keyword>
<reference evidence="2 3" key="1">
    <citation type="submission" date="2018-07" db="EMBL/GenBank/DDBJ databases">
        <title>Genomic Encyclopedia of Type Strains, Phase IV (KMG-IV): sequencing the most valuable type-strain genomes for metagenomic binning, comparative biology and taxonomic classification.</title>
        <authorList>
            <person name="Goeker M."/>
        </authorList>
    </citation>
    <scope>NUCLEOTIDE SEQUENCE [LARGE SCALE GENOMIC DNA]</scope>
    <source>
        <strain evidence="2 3">DSM 7466</strain>
    </source>
</reference>
<dbReference type="AlphaFoldDB" id="A0A371NDD5"/>
<proteinExistence type="predicted"/>
<dbReference type="Proteomes" id="UP000256864">
    <property type="component" value="Unassembled WGS sequence"/>
</dbReference>
<keyword evidence="3" id="KW-1185">Reference proteome</keyword>
<protein>
    <submittedName>
        <fullName evidence="2">Uncharacterized protein</fullName>
    </submittedName>
</protein>
<name>A0A371NDD5_9EURY</name>
<dbReference type="RefSeq" id="WP_144245656.1">
    <property type="nucleotide sequence ID" value="NZ_QREL01000002.1"/>
</dbReference>
<accession>A0A371NDD5</accession>
<feature type="transmembrane region" description="Helical" evidence="1">
    <location>
        <begin position="68"/>
        <end position="89"/>
    </location>
</feature>
<sequence>MRWLALLMLMIFVAGSSIGTCMAHSGDPLKPAMTGKAGGGFKSSSGKHIDLDDDDDSGGADDSAGGDWLWLLVLIILIVVIAVLILLYLRR</sequence>
<gene>
    <name evidence="2" type="ORF">C7452_1385</name>
</gene>
<comment type="caution">
    <text evidence="2">The sequence shown here is derived from an EMBL/GenBank/DDBJ whole genome shotgun (WGS) entry which is preliminary data.</text>
</comment>
<evidence type="ECO:0000256" key="1">
    <source>
        <dbReference type="SAM" id="Phobius"/>
    </source>
</evidence>
<keyword evidence="1" id="KW-0812">Transmembrane</keyword>
<dbReference type="GeneID" id="82297951"/>
<organism evidence="2 3">
    <name type="scientific">Methanothermobacter defluvii</name>
    <dbReference type="NCBI Taxonomy" id="49339"/>
    <lineage>
        <taxon>Archaea</taxon>
        <taxon>Methanobacteriati</taxon>
        <taxon>Methanobacteriota</taxon>
        <taxon>Methanomada group</taxon>
        <taxon>Methanobacteria</taxon>
        <taxon>Methanobacteriales</taxon>
        <taxon>Methanobacteriaceae</taxon>
        <taxon>Methanothermobacter</taxon>
    </lineage>
</organism>
<evidence type="ECO:0000313" key="2">
    <source>
        <dbReference type="EMBL" id="REE26420.1"/>
    </source>
</evidence>
<dbReference type="EMBL" id="QREL01000002">
    <property type="protein sequence ID" value="REE26420.1"/>
    <property type="molecule type" value="Genomic_DNA"/>
</dbReference>
<evidence type="ECO:0000313" key="3">
    <source>
        <dbReference type="Proteomes" id="UP000256864"/>
    </source>
</evidence>
<keyword evidence="1" id="KW-1133">Transmembrane helix</keyword>